<dbReference type="CDD" id="cd00009">
    <property type="entry name" value="AAA"/>
    <property type="match status" value="1"/>
</dbReference>
<dbReference type="OrthoDB" id="9776217at2"/>
<dbReference type="InterPro" id="IPR002611">
    <property type="entry name" value="IstB_ATP-bd"/>
</dbReference>
<dbReference type="SMART" id="SM00382">
    <property type="entry name" value="AAA"/>
    <property type="match status" value="1"/>
</dbReference>
<evidence type="ECO:0000256" key="1">
    <source>
        <dbReference type="SAM" id="Coils"/>
    </source>
</evidence>
<dbReference type="RefSeq" id="WP_048929674.1">
    <property type="nucleotide sequence ID" value="NZ_KQ235877.1"/>
</dbReference>
<feature type="coiled-coil region" evidence="1">
    <location>
        <begin position="59"/>
        <end position="86"/>
    </location>
</feature>
<dbReference type="GeneID" id="93165140"/>
<dbReference type="SUPFAM" id="SSF52540">
    <property type="entry name" value="P-loop containing nucleoside triphosphate hydrolases"/>
    <property type="match status" value="1"/>
</dbReference>
<protein>
    <recommendedName>
        <fullName evidence="2">AAA+ ATPase domain-containing protein</fullName>
    </recommendedName>
</protein>
<evidence type="ECO:0000259" key="2">
    <source>
        <dbReference type="SMART" id="SM00382"/>
    </source>
</evidence>
<evidence type="ECO:0000313" key="4">
    <source>
        <dbReference type="Proteomes" id="UP000037392"/>
    </source>
</evidence>
<evidence type="ECO:0000313" key="3">
    <source>
        <dbReference type="EMBL" id="KMW21599.1"/>
    </source>
</evidence>
<dbReference type="AlphaFoldDB" id="A0A0J9CAS2"/>
<keyword evidence="1" id="KW-0175">Coiled coil</keyword>
<dbReference type="PATRIC" id="fig|742734.4.peg.1827"/>
<reference evidence="3 4" key="1">
    <citation type="submission" date="2011-04" db="EMBL/GenBank/DDBJ databases">
        <title>The Genome Sequence of Clostridium citroniae WAL-19142.</title>
        <authorList>
            <consortium name="The Broad Institute Genome Sequencing Platform"/>
            <person name="Earl A."/>
            <person name="Ward D."/>
            <person name="Feldgarden M."/>
            <person name="Gevers D."/>
            <person name="Warren Y.A."/>
            <person name="Tyrrell K.L."/>
            <person name="Citron D.M."/>
            <person name="Goldstein E.J."/>
            <person name="Daigneault M."/>
            <person name="Allen-Vercoe E."/>
            <person name="Young S.K."/>
            <person name="Zeng Q."/>
            <person name="Gargeya S."/>
            <person name="Fitzgerald M."/>
            <person name="Haas B."/>
            <person name="Abouelleil A."/>
            <person name="Alvarado L."/>
            <person name="Arachchi H.M."/>
            <person name="Berlin A."/>
            <person name="Brown A."/>
            <person name="Chapman S.B."/>
            <person name="Chen Z."/>
            <person name="Dunbar C."/>
            <person name="Freedman E."/>
            <person name="Gearin G."/>
            <person name="Gellesch M."/>
            <person name="Goldberg J."/>
            <person name="Griggs A."/>
            <person name="Gujja S."/>
            <person name="Heilman E.R."/>
            <person name="Heiman D."/>
            <person name="Howarth C."/>
            <person name="Larson L."/>
            <person name="Lui A."/>
            <person name="MacDonald P.J."/>
            <person name="Mehta T."/>
            <person name="Montmayeur A."/>
            <person name="Murphy C."/>
            <person name="Neiman D."/>
            <person name="Pearson M."/>
            <person name="Priest M."/>
            <person name="Roberts A."/>
            <person name="Saif S."/>
            <person name="Shea T."/>
            <person name="Shenoy N."/>
            <person name="Sisk P."/>
            <person name="Stolte C."/>
            <person name="Sykes S."/>
            <person name="White J."/>
            <person name="Yandava C."/>
            <person name="Wortman J."/>
            <person name="Nusbaum C."/>
            <person name="Birren B."/>
        </authorList>
    </citation>
    <scope>NUCLEOTIDE SEQUENCE [LARGE SCALE GENOMIC DNA]</scope>
    <source>
        <strain evidence="3 4">WAL-19142</strain>
    </source>
</reference>
<dbReference type="GO" id="GO:0005524">
    <property type="term" value="F:ATP binding"/>
    <property type="evidence" value="ECO:0007669"/>
    <property type="project" value="InterPro"/>
</dbReference>
<dbReference type="Proteomes" id="UP000037392">
    <property type="component" value="Unassembled WGS sequence"/>
</dbReference>
<accession>A0A0J9CAS2</accession>
<dbReference type="PANTHER" id="PTHR30050">
    <property type="entry name" value="CHROMOSOMAL REPLICATION INITIATOR PROTEIN DNAA"/>
    <property type="match status" value="1"/>
</dbReference>
<dbReference type="Pfam" id="PF01695">
    <property type="entry name" value="IstB_IS21"/>
    <property type="match status" value="1"/>
</dbReference>
<feature type="domain" description="AAA+ ATPase" evidence="2">
    <location>
        <begin position="182"/>
        <end position="319"/>
    </location>
</feature>
<dbReference type="InterPro" id="IPR003593">
    <property type="entry name" value="AAA+_ATPase"/>
</dbReference>
<name>A0A0J9CAS2_9FIRM</name>
<organism evidence="3 4">
    <name type="scientific">[Clostridium] citroniae WAL-19142</name>
    <dbReference type="NCBI Taxonomy" id="742734"/>
    <lineage>
        <taxon>Bacteria</taxon>
        <taxon>Bacillati</taxon>
        <taxon>Bacillota</taxon>
        <taxon>Clostridia</taxon>
        <taxon>Lachnospirales</taxon>
        <taxon>Lachnospiraceae</taxon>
        <taxon>Enterocloster</taxon>
    </lineage>
</organism>
<comment type="caution">
    <text evidence="3">The sequence shown here is derived from an EMBL/GenBank/DDBJ whole genome shotgun (WGS) entry which is preliminary data.</text>
</comment>
<dbReference type="NCBIfam" id="NF005304">
    <property type="entry name" value="PRK06835.1"/>
    <property type="match status" value="1"/>
</dbReference>
<dbReference type="InterPro" id="IPR027417">
    <property type="entry name" value="P-loop_NTPase"/>
</dbReference>
<dbReference type="GO" id="GO:0006260">
    <property type="term" value="P:DNA replication"/>
    <property type="evidence" value="ECO:0007669"/>
    <property type="project" value="TreeGrafter"/>
</dbReference>
<dbReference type="Gene3D" id="3.40.50.300">
    <property type="entry name" value="P-loop containing nucleotide triphosphate hydrolases"/>
    <property type="match status" value="1"/>
</dbReference>
<dbReference type="EMBL" id="ADLK01000015">
    <property type="protein sequence ID" value="KMW21599.1"/>
    <property type="molecule type" value="Genomic_DNA"/>
</dbReference>
<dbReference type="PANTHER" id="PTHR30050:SF4">
    <property type="entry name" value="ATP-BINDING PROTEIN RV3427C IN INSERTION SEQUENCE-RELATED"/>
    <property type="match status" value="1"/>
</dbReference>
<proteinExistence type="predicted"/>
<sequence>MALSNSQYDAIMRAYGRQQIENHHQLEERRREIYRKLPVIKELEAEIAGRSVACARKLLEGETGVLDKLREDLQDLREQKALIIKAAGYPDNYLELQYRCPDCRDTGLVDGKKCHCFLKAQMKLLHDQSNLEDVLERENFSALSFAYYDDKEILPQIGMTNAAYMRRVVKECRDFVKEFDKQHENLLFTGSTGVGKTFLTNCIARELMDTYHSVVYLTASDLFEVFSRNKFDYENAEDMRDMYRFILDCDLLIIDDLGTELNNSFTSSQLFYCINERMNMKRSTIISTNLSPARLRDSYTDRVTSRIMSGYRMIPLYGGDIRLLKK</sequence>
<gene>
    <name evidence="3" type="ORF">HMPREF9470_01704</name>
</gene>